<dbReference type="InterPro" id="IPR014016">
    <property type="entry name" value="UvrD-like_ATP-bd"/>
</dbReference>
<dbReference type="EMBL" id="AZDY01000037">
    <property type="protein sequence ID" value="KRK83190.1"/>
    <property type="molecule type" value="Genomic_DNA"/>
</dbReference>
<evidence type="ECO:0000256" key="3">
    <source>
        <dbReference type="ARBA" id="ARBA00022763"/>
    </source>
</evidence>
<dbReference type="RefSeq" id="WP_056952592.1">
    <property type="nucleotide sequence ID" value="NZ_AZDY01000037.1"/>
</dbReference>
<evidence type="ECO:0000256" key="1">
    <source>
        <dbReference type="ARBA" id="ARBA00022722"/>
    </source>
</evidence>
<feature type="domain" description="UvrD-like helicase ATP-binding" evidence="15">
    <location>
        <begin position="2"/>
        <end position="473"/>
    </location>
</feature>
<keyword evidence="8 13" id="KW-0238">DNA-binding</keyword>
<keyword evidence="2 13" id="KW-0547">Nucleotide-binding</keyword>
<keyword evidence="5 13" id="KW-0347">Helicase</keyword>
<keyword evidence="9 13" id="KW-0234">DNA repair</keyword>
<dbReference type="Gene3D" id="3.90.320.10">
    <property type="match status" value="1"/>
</dbReference>
<dbReference type="EC" id="5.6.2.4" evidence="13"/>
<keyword evidence="7 13" id="KW-0067">ATP-binding</keyword>
<evidence type="ECO:0000256" key="13">
    <source>
        <dbReference type="HAMAP-Rule" id="MF_01451"/>
    </source>
</evidence>
<organism evidence="17 18">
    <name type="scientific">Companilactobacillus bobalius DSM 19674</name>
    <dbReference type="NCBI Taxonomy" id="1423788"/>
    <lineage>
        <taxon>Bacteria</taxon>
        <taxon>Bacillati</taxon>
        <taxon>Bacillota</taxon>
        <taxon>Bacilli</taxon>
        <taxon>Lactobacillales</taxon>
        <taxon>Lactobacillaceae</taxon>
        <taxon>Companilactobacillus</taxon>
        <taxon>Companilactobacillus bobalius</taxon>
    </lineage>
</organism>
<keyword evidence="18" id="KW-1185">Reference proteome</keyword>
<dbReference type="InterPro" id="IPR014152">
    <property type="entry name" value="AddA"/>
</dbReference>
<keyword evidence="10 13" id="KW-0413">Isomerase</keyword>
<comment type="subunit">
    <text evidence="13">Heterodimer of AddA and AddB/RexB.</text>
</comment>
<evidence type="ECO:0000259" key="16">
    <source>
        <dbReference type="PROSITE" id="PS51217"/>
    </source>
</evidence>
<dbReference type="InterPro" id="IPR014017">
    <property type="entry name" value="DNA_helicase_UvrD-like_C"/>
</dbReference>
<evidence type="ECO:0000256" key="6">
    <source>
        <dbReference type="ARBA" id="ARBA00022839"/>
    </source>
</evidence>
<evidence type="ECO:0000256" key="12">
    <source>
        <dbReference type="ARBA" id="ARBA00048988"/>
    </source>
</evidence>
<evidence type="ECO:0000256" key="7">
    <source>
        <dbReference type="ARBA" id="ARBA00022840"/>
    </source>
</evidence>
<dbReference type="SUPFAM" id="SSF52980">
    <property type="entry name" value="Restriction endonuclease-like"/>
    <property type="match status" value="1"/>
</dbReference>
<dbReference type="PATRIC" id="fig|1423788.3.peg.2064"/>
<dbReference type="PANTHER" id="PTHR11070">
    <property type="entry name" value="UVRD / RECB / PCRA DNA HELICASE FAMILY MEMBER"/>
    <property type="match status" value="1"/>
</dbReference>
<evidence type="ECO:0000259" key="15">
    <source>
        <dbReference type="PROSITE" id="PS51198"/>
    </source>
</evidence>
<keyword evidence="1 13" id="KW-0540">Nuclease</keyword>
<dbReference type="InterPro" id="IPR038726">
    <property type="entry name" value="PDDEXK_AddAB-type"/>
</dbReference>
<evidence type="ECO:0000256" key="9">
    <source>
        <dbReference type="ARBA" id="ARBA00023204"/>
    </source>
</evidence>
<dbReference type="Gene3D" id="6.10.250.2380">
    <property type="match status" value="1"/>
</dbReference>
<accession>A0A0R1KI61</accession>
<comment type="catalytic activity">
    <reaction evidence="12 13">
        <text>ATP + H2O = ADP + phosphate + H(+)</text>
        <dbReference type="Rhea" id="RHEA:13065"/>
        <dbReference type="ChEBI" id="CHEBI:15377"/>
        <dbReference type="ChEBI" id="CHEBI:15378"/>
        <dbReference type="ChEBI" id="CHEBI:30616"/>
        <dbReference type="ChEBI" id="CHEBI:43474"/>
        <dbReference type="ChEBI" id="CHEBI:456216"/>
        <dbReference type="EC" id="5.6.2.4"/>
    </reaction>
</comment>
<dbReference type="OrthoDB" id="9810135at2"/>
<protein>
    <recommendedName>
        <fullName evidence="13">ATP-dependent helicase/nuclease subunit A</fullName>
        <ecNumber evidence="13">3.1.-.-</ecNumber>
        <ecNumber evidence="13">5.6.2.4</ecNumber>
    </recommendedName>
    <alternativeName>
        <fullName evidence="13">ATP-dependent helicase/nuclease AddA</fullName>
    </alternativeName>
    <alternativeName>
        <fullName evidence="13">DNA 3'-5' helicase AddA</fullName>
    </alternativeName>
</protein>
<dbReference type="GO" id="GO:0005524">
    <property type="term" value="F:ATP binding"/>
    <property type="evidence" value="ECO:0007669"/>
    <property type="project" value="UniProtKB-UniRule"/>
</dbReference>
<gene>
    <name evidence="13" type="primary">addA</name>
    <name evidence="17" type="ORF">FC78_GL001999</name>
</gene>
<evidence type="ECO:0000256" key="5">
    <source>
        <dbReference type="ARBA" id="ARBA00022806"/>
    </source>
</evidence>
<dbReference type="HAMAP" id="MF_01451">
    <property type="entry name" value="AddA"/>
    <property type="match status" value="1"/>
</dbReference>
<comment type="caution">
    <text evidence="17">The sequence shown here is derived from an EMBL/GenBank/DDBJ whole genome shotgun (WGS) entry which is preliminary data.</text>
</comment>
<dbReference type="GO" id="GO:0033202">
    <property type="term" value="C:DNA helicase complex"/>
    <property type="evidence" value="ECO:0007669"/>
    <property type="project" value="TreeGrafter"/>
</dbReference>
<dbReference type="InterPro" id="IPR027417">
    <property type="entry name" value="P-loop_NTPase"/>
</dbReference>
<sequence>MPKWTDDQEKAIYHRGHDILVSAAAGSGKTTILIERIVEMLKDGENIDNLLVATFTDAAALEMKERLLKRIKELVNDRDLDAETHKHLQKQIFRVPISNISTLHAFCLSIIKKFYYVIDLDPNFRLLSDTTEQSIMKEQAYDNLRNKYYDKDDADFIKLTDNFTDDRSDDGLKDVVFKLYDFAITNAETQQWLDDLIATYQFTDSFSESDFYKRDVVPQLKQRLEQLIELANQGIDLAGEDDLVNNSLFETFDEAKKNLGVLEDEVGAKTYSEIRTELIGFKLKTAKRLSKDDKEGNDLTLLEKSKKVRDQLKRQLDKLFNDFFVQSEAGVQESLVQSQAIIAKLVEVERGFIKEYGRLKNNSHTLDFNDLEHMAVKILQTPVDEHMVALDYYQTKFHELMIDEYQDVNAMQEKIIQLLSNDDNHIFMVGDIKQSIYGFRQAAPYIFAQKYEDFQDPDNPSELIQLSKNFRSAKSVDDFVNQIFKRIFDKKIGDIDYDDKSKLIPGTNFPETVDSENEFNLLVNNDDEDVEKRQLLIENAAKRIQMLIKDQYQIYDSKKDEMRTIKYSDIAILSRTKENNTDLISYFAKADIPIMVTDAQNYFQTTELQIMMSMLNIIDNPYQDIPLVAVLRSPIVGLNEEELAEIRLVDKQEFYFTALNEYLHAETSKEGIKNKVQAFLLQLENYRDFANKNSIARLIWKIYQETGLLEYVSGMPGGKQRAANLHALYQRANAYEETNYKGLHQFINFIQRMQDLDKDLSQPNSIEATDDTVKVMTVHASKGLEFPIVIYLDMAKQFNKLDFQGQTVFDTDQGIGITLINSQTRLKYSTIQHSVISNRRKVATTSEEMRLLYVALTRAKQKLIMFGFTKEAEDTINSWDEVSPKTGVINEAIRLKANNFQDLVGISTLSDEDRKAISDELYLNEKCNLRLNLVYPEAKGNLASKIIIPKKVPVEPSDLFKKTVKQLLDFDYHYQESVDTTAYQSVSEIKGLFADPDDENMAEDLLEDKSRYNLGSFAKPQFLTKTKKVTAAEVGSATHLVLQKISLDKTPEIIDFQDLIQQMVNEKLLTDELAEKIDCQSLANFYQSNLGQMIIEHHNDVSREFPCSILMPAQKLFKNSSKDYSINDKILVHGIIDGVIELDHGIIIFDYKTDHVTDQNFEELVSKYSGQVNLYAEAISVIKNKPVVGKYLYFLKVNKAVDLQEK</sequence>
<evidence type="ECO:0000256" key="8">
    <source>
        <dbReference type="ARBA" id="ARBA00023125"/>
    </source>
</evidence>
<dbReference type="AlphaFoldDB" id="A0A0R1KI61"/>
<dbReference type="CDD" id="cd17932">
    <property type="entry name" value="DEXQc_UvrD"/>
    <property type="match status" value="1"/>
</dbReference>
<evidence type="ECO:0000256" key="4">
    <source>
        <dbReference type="ARBA" id="ARBA00022801"/>
    </source>
</evidence>
<evidence type="ECO:0000256" key="10">
    <source>
        <dbReference type="ARBA" id="ARBA00023235"/>
    </source>
</evidence>
<keyword evidence="3 13" id="KW-0227">DNA damage</keyword>
<dbReference type="GO" id="GO:0003690">
    <property type="term" value="F:double-stranded DNA binding"/>
    <property type="evidence" value="ECO:0007669"/>
    <property type="project" value="UniProtKB-UniRule"/>
</dbReference>
<reference evidence="17 18" key="1">
    <citation type="journal article" date="2015" name="Genome Announc.">
        <title>Expanding the biotechnology potential of lactobacilli through comparative genomics of 213 strains and associated genera.</title>
        <authorList>
            <person name="Sun Z."/>
            <person name="Harris H.M."/>
            <person name="McCann A."/>
            <person name="Guo C."/>
            <person name="Argimon S."/>
            <person name="Zhang W."/>
            <person name="Yang X."/>
            <person name="Jeffery I.B."/>
            <person name="Cooney J.C."/>
            <person name="Kagawa T.F."/>
            <person name="Liu W."/>
            <person name="Song Y."/>
            <person name="Salvetti E."/>
            <person name="Wrobel A."/>
            <person name="Rasinkangas P."/>
            <person name="Parkhill J."/>
            <person name="Rea M.C."/>
            <person name="O'Sullivan O."/>
            <person name="Ritari J."/>
            <person name="Douillard F.P."/>
            <person name="Paul Ross R."/>
            <person name="Yang R."/>
            <person name="Briner A.E."/>
            <person name="Felis G.E."/>
            <person name="de Vos W.M."/>
            <person name="Barrangou R."/>
            <person name="Klaenhammer T.R."/>
            <person name="Caufield P.W."/>
            <person name="Cui Y."/>
            <person name="Zhang H."/>
            <person name="O'Toole P.W."/>
        </authorList>
    </citation>
    <scope>NUCLEOTIDE SEQUENCE [LARGE SCALE GENOMIC DNA]</scope>
    <source>
        <strain evidence="17 18">DSM 19674</strain>
    </source>
</reference>
<dbReference type="Gene3D" id="3.40.50.300">
    <property type="entry name" value="P-loop containing nucleotide triphosphate hydrolases"/>
    <property type="match status" value="4"/>
</dbReference>
<comment type="function">
    <text evidence="13">The heterodimer acts as both an ATP-dependent DNA helicase and an ATP-dependent, dual-direction single-stranded exonuclease. Recognizes the chi site generating a DNA molecule suitable for the initiation of homologous recombination. The AddA nuclease domain is required for chi fragment generation; this subunit has the helicase and 3' -&gt; 5' nuclease activities.</text>
</comment>
<dbReference type="PROSITE" id="PS51217">
    <property type="entry name" value="UVRD_HELICASE_CTER"/>
    <property type="match status" value="1"/>
</dbReference>
<dbReference type="STRING" id="1423788.FC78_GL001999"/>
<name>A0A0R1KI61_9LACO</name>
<dbReference type="Pfam" id="PF13361">
    <property type="entry name" value="UvrD_C"/>
    <property type="match status" value="1"/>
</dbReference>
<dbReference type="GO" id="GO:0005829">
    <property type="term" value="C:cytosol"/>
    <property type="evidence" value="ECO:0007669"/>
    <property type="project" value="TreeGrafter"/>
</dbReference>
<comment type="similarity">
    <text evidence="13">Belongs to the helicase family. AddA subfamily.</text>
</comment>
<dbReference type="Proteomes" id="UP000051515">
    <property type="component" value="Unassembled WGS sequence"/>
</dbReference>
<dbReference type="Pfam" id="PF12705">
    <property type="entry name" value="PDDEXK_1"/>
    <property type="match status" value="1"/>
</dbReference>
<dbReference type="PROSITE" id="PS51198">
    <property type="entry name" value="UVRD_HELICASE_ATP_BIND"/>
    <property type="match status" value="1"/>
</dbReference>
<evidence type="ECO:0000256" key="14">
    <source>
        <dbReference type="PROSITE-ProRule" id="PRU00560"/>
    </source>
</evidence>
<evidence type="ECO:0000256" key="2">
    <source>
        <dbReference type="ARBA" id="ARBA00022741"/>
    </source>
</evidence>
<dbReference type="GO" id="GO:0016887">
    <property type="term" value="F:ATP hydrolysis activity"/>
    <property type="evidence" value="ECO:0007669"/>
    <property type="project" value="RHEA"/>
</dbReference>
<evidence type="ECO:0000313" key="18">
    <source>
        <dbReference type="Proteomes" id="UP000051515"/>
    </source>
</evidence>
<dbReference type="SUPFAM" id="SSF52540">
    <property type="entry name" value="P-loop containing nucleoside triphosphate hydrolases"/>
    <property type="match status" value="1"/>
</dbReference>
<comment type="catalytic activity">
    <reaction evidence="11 13">
        <text>Couples ATP hydrolysis with the unwinding of duplex DNA by translocating in the 3'-5' direction.</text>
        <dbReference type="EC" id="5.6.2.4"/>
    </reaction>
</comment>
<keyword evidence="4 13" id="KW-0378">Hydrolase</keyword>
<dbReference type="InterPro" id="IPR000212">
    <property type="entry name" value="DNA_helicase_UvrD/REP"/>
</dbReference>
<dbReference type="GO" id="GO:0043138">
    <property type="term" value="F:3'-5' DNA helicase activity"/>
    <property type="evidence" value="ECO:0007669"/>
    <property type="project" value="UniProtKB-UniRule"/>
</dbReference>
<dbReference type="InterPro" id="IPR011335">
    <property type="entry name" value="Restrct_endonuc-II-like"/>
</dbReference>
<feature type="domain" description="UvrD-like helicase C-terminal" evidence="16">
    <location>
        <begin position="485"/>
        <end position="783"/>
    </location>
</feature>
<dbReference type="GO" id="GO:0008408">
    <property type="term" value="F:3'-5' exonuclease activity"/>
    <property type="evidence" value="ECO:0007669"/>
    <property type="project" value="UniProtKB-UniRule"/>
</dbReference>
<comment type="cofactor">
    <cofactor evidence="13">
        <name>Mg(2+)</name>
        <dbReference type="ChEBI" id="CHEBI:18420"/>
    </cofactor>
</comment>
<dbReference type="EC" id="3.1.-.-" evidence="13"/>
<proteinExistence type="inferred from homology"/>
<dbReference type="InterPro" id="IPR011604">
    <property type="entry name" value="PDDEXK-like_dom_sf"/>
</dbReference>
<dbReference type="Pfam" id="PF00580">
    <property type="entry name" value="UvrD-helicase"/>
    <property type="match status" value="1"/>
</dbReference>
<evidence type="ECO:0000256" key="11">
    <source>
        <dbReference type="ARBA" id="ARBA00034617"/>
    </source>
</evidence>
<dbReference type="GO" id="GO:0000724">
    <property type="term" value="P:double-strand break repair via homologous recombination"/>
    <property type="evidence" value="ECO:0007669"/>
    <property type="project" value="UniProtKB-UniRule"/>
</dbReference>
<dbReference type="NCBIfam" id="TIGR02785">
    <property type="entry name" value="addA_Gpos"/>
    <property type="match status" value="1"/>
</dbReference>
<keyword evidence="6 13" id="KW-0269">Exonuclease</keyword>
<dbReference type="PANTHER" id="PTHR11070:SF48">
    <property type="entry name" value="ATP-DEPENDENT HELICASE_NUCLEASE SUBUNIT A"/>
    <property type="match status" value="1"/>
</dbReference>
<feature type="binding site" evidence="14">
    <location>
        <begin position="23"/>
        <end position="30"/>
    </location>
    <ligand>
        <name>ATP</name>
        <dbReference type="ChEBI" id="CHEBI:30616"/>
    </ligand>
</feature>
<evidence type="ECO:0000313" key="17">
    <source>
        <dbReference type="EMBL" id="KRK83190.1"/>
    </source>
</evidence>